<accession>A0A1B9FZB9</accession>
<organism evidence="2">
    <name type="scientific">Kwoniella bestiolae CBS 10118</name>
    <dbReference type="NCBI Taxonomy" id="1296100"/>
    <lineage>
        <taxon>Eukaryota</taxon>
        <taxon>Fungi</taxon>
        <taxon>Dikarya</taxon>
        <taxon>Basidiomycota</taxon>
        <taxon>Agaricomycotina</taxon>
        <taxon>Tremellomycetes</taxon>
        <taxon>Tremellales</taxon>
        <taxon>Cryptococcaceae</taxon>
        <taxon>Kwoniella</taxon>
    </lineage>
</organism>
<sequence length="104" mass="10871">MSSETSSTTTKPRYNDPWTKSVNQLTYIKTALSKKYPDAAAIVTRVENSFGVNPGTTLGAAESFAISLAEASKAEREKSTTASTGTQTGFGSGSTSTGTQTHGR</sequence>
<proteinExistence type="predicted"/>
<reference evidence="3" key="2">
    <citation type="submission" date="2013-07" db="EMBL/GenBank/DDBJ databases">
        <authorList>
            <consortium name="The Broad Institute Genome Sequencing Platform"/>
            <person name="Cuomo C."/>
            <person name="Litvintseva A."/>
            <person name="Chen Y."/>
            <person name="Heitman J."/>
            <person name="Sun S."/>
            <person name="Springer D."/>
            <person name="Dromer F."/>
            <person name="Young S.K."/>
            <person name="Zeng Q."/>
            <person name="Gargeya S."/>
            <person name="Fitzgerald M."/>
            <person name="Abouelleil A."/>
            <person name="Alvarado L."/>
            <person name="Berlin A.M."/>
            <person name="Chapman S.B."/>
            <person name="Dewar J."/>
            <person name="Goldberg J."/>
            <person name="Griggs A."/>
            <person name="Gujja S."/>
            <person name="Hansen M."/>
            <person name="Howarth C."/>
            <person name="Imamovic A."/>
            <person name="Larimer J."/>
            <person name="McCowan C."/>
            <person name="Murphy C."/>
            <person name="Pearson M."/>
            <person name="Priest M."/>
            <person name="Roberts A."/>
            <person name="Saif S."/>
            <person name="Shea T."/>
            <person name="Sykes S."/>
            <person name="Wortman J."/>
            <person name="Nusbaum C."/>
            <person name="Birren B."/>
        </authorList>
    </citation>
    <scope>NUCLEOTIDE SEQUENCE</scope>
    <source>
        <strain evidence="3">CBS 10118</strain>
    </source>
</reference>
<protein>
    <submittedName>
        <fullName evidence="2">Uncharacterized protein</fullName>
    </submittedName>
</protein>
<feature type="region of interest" description="Disordered" evidence="1">
    <location>
        <begin position="71"/>
        <end position="104"/>
    </location>
</feature>
<reference evidence="2" key="3">
    <citation type="submission" date="2014-01" db="EMBL/GenBank/DDBJ databases">
        <title>Evolution of pathogenesis and genome organization in the Tremellales.</title>
        <authorList>
            <person name="Cuomo C."/>
            <person name="Litvintseva A."/>
            <person name="Heitman J."/>
            <person name="Chen Y."/>
            <person name="Sun S."/>
            <person name="Springer D."/>
            <person name="Dromer F."/>
            <person name="Young S."/>
            <person name="Zeng Q."/>
            <person name="Chapman S."/>
            <person name="Gujja S."/>
            <person name="Saif S."/>
            <person name="Birren B."/>
        </authorList>
    </citation>
    <scope>NUCLEOTIDE SEQUENCE</scope>
    <source>
        <strain evidence="2">CBS 10118</strain>
    </source>
</reference>
<reference evidence="2" key="1">
    <citation type="submission" date="2013-07" db="EMBL/GenBank/DDBJ databases">
        <title>The Genome Sequence of Cryptococcus bestiolae CBS10118.</title>
        <authorList>
            <consortium name="The Broad Institute Genome Sequencing Platform"/>
            <person name="Cuomo C."/>
            <person name="Litvintseva A."/>
            <person name="Chen Y."/>
            <person name="Heitman J."/>
            <person name="Sun S."/>
            <person name="Springer D."/>
            <person name="Dromer F."/>
            <person name="Young S.K."/>
            <person name="Zeng Q."/>
            <person name="Gargeya S."/>
            <person name="Fitzgerald M."/>
            <person name="Abouelleil A."/>
            <person name="Alvarado L."/>
            <person name="Berlin A.M."/>
            <person name="Chapman S.B."/>
            <person name="Dewar J."/>
            <person name="Goldberg J."/>
            <person name="Griggs A."/>
            <person name="Gujja S."/>
            <person name="Hansen M."/>
            <person name="Howarth C."/>
            <person name="Imamovic A."/>
            <person name="Larimer J."/>
            <person name="McCowan C."/>
            <person name="Murphy C."/>
            <person name="Pearson M."/>
            <person name="Priest M."/>
            <person name="Roberts A."/>
            <person name="Saif S."/>
            <person name="Shea T."/>
            <person name="Sykes S."/>
            <person name="Wortman J."/>
            <person name="Nusbaum C."/>
            <person name="Birren B."/>
        </authorList>
    </citation>
    <scope>NUCLEOTIDE SEQUENCE [LARGE SCALE GENOMIC DNA]</scope>
    <source>
        <strain evidence="2">CBS 10118</strain>
    </source>
</reference>
<evidence type="ECO:0000313" key="4">
    <source>
        <dbReference type="Proteomes" id="UP000092730"/>
    </source>
</evidence>
<dbReference type="Proteomes" id="UP000092730">
    <property type="component" value="Chromosome 5"/>
</dbReference>
<dbReference type="RefSeq" id="XP_019045180.1">
    <property type="nucleotide sequence ID" value="XM_019192183.1"/>
</dbReference>
<keyword evidence="4" id="KW-1185">Reference proteome</keyword>
<dbReference type="AlphaFoldDB" id="A0A1B9FZB9"/>
<reference evidence="3" key="4">
    <citation type="submission" date="2024-02" db="EMBL/GenBank/DDBJ databases">
        <title>Comparative genomics of Cryptococcus and Kwoniella reveals pathogenesis evolution and contrasting modes of karyotype evolution via chromosome fusion or intercentromeric recombination.</title>
        <authorList>
            <person name="Coelho M.A."/>
            <person name="David-Palma M."/>
            <person name="Shea T."/>
            <person name="Bowers K."/>
            <person name="McGinley-Smith S."/>
            <person name="Mohammad A.W."/>
            <person name="Gnirke A."/>
            <person name="Yurkov A.M."/>
            <person name="Nowrousian M."/>
            <person name="Sun S."/>
            <person name="Cuomo C.A."/>
            <person name="Heitman J."/>
        </authorList>
    </citation>
    <scope>NUCLEOTIDE SEQUENCE</scope>
    <source>
        <strain evidence="3">CBS 10118</strain>
    </source>
</reference>
<gene>
    <name evidence="2" type="ORF">I302_05568</name>
    <name evidence="3" type="ORF">I302_107166</name>
</gene>
<dbReference type="VEuPathDB" id="FungiDB:I302_05568"/>
<evidence type="ECO:0000256" key="1">
    <source>
        <dbReference type="SAM" id="MobiDB-lite"/>
    </source>
</evidence>
<dbReference type="GeneID" id="30209967"/>
<feature type="compositionally biased region" description="Low complexity" evidence="1">
    <location>
        <begin position="80"/>
        <end position="104"/>
    </location>
</feature>
<name>A0A1B9FZB9_9TREE</name>
<evidence type="ECO:0000313" key="2">
    <source>
        <dbReference type="EMBL" id="OCF24110.1"/>
    </source>
</evidence>
<evidence type="ECO:0000313" key="3">
    <source>
        <dbReference type="EMBL" id="WVW85129.1"/>
    </source>
</evidence>
<dbReference type="KEGG" id="kbi:30209967"/>
<dbReference type="EMBL" id="CP144545">
    <property type="protein sequence ID" value="WVW85129.1"/>
    <property type="molecule type" value="Genomic_DNA"/>
</dbReference>
<dbReference type="EMBL" id="KI894022">
    <property type="protein sequence ID" value="OCF24110.1"/>
    <property type="molecule type" value="Genomic_DNA"/>
</dbReference>